<evidence type="ECO:0000256" key="4">
    <source>
        <dbReference type="ARBA" id="ARBA00022833"/>
    </source>
</evidence>
<evidence type="ECO:0000256" key="1">
    <source>
        <dbReference type="ARBA" id="ARBA00022723"/>
    </source>
</evidence>
<dbReference type="PANTHER" id="PTHR24379:SF127">
    <property type="entry name" value="BLOODY FINGERS-RELATED"/>
    <property type="match status" value="1"/>
</dbReference>
<dbReference type="STRING" id="92696.A0A4R0RKY8"/>
<dbReference type="PROSITE" id="PS50157">
    <property type="entry name" value="ZINC_FINGER_C2H2_2"/>
    <property type="match status" value="2"/>
</dbReference>
<dbReference type="PANTHER" id="PTHR24379">
    <property type="entry name" value="KRAB AND ZINC FINGER DOMAIN-CONTAINING"/>
    <property type="match status" value="1"/>
</dbReference>
<evidence type="ECO:0000259" key="7">
    <source>
        <dbReference type="PROSITE" id="PS50157"/>
    </source>
</evidence>
<dbReference type="GO" id="GO:0005634">
    <property type="term" value="C:nucleus"/>
    <property type="evidence" value="ECO:0007669"/>
    <property type="project" value="TreeGrafter"/>
</dbReference>
<keyword evidence="1" id="KW-0479">Metal-binding</keyword>
<evidence type="ECO:0000256" key="2">
    <source>
        <dbReference type="ARBA" id="ARBA00022737"/>
    </source>
</evidence>
<feature type="domain" description="C2H2-type" evidence="7">
    <location>
        <begin position="177"/>
        <end position="202"/>
    </location>
</feature>
<accession>A0A4R0RKY8</accession>
<feature type="region of interest" description="Disordered" evidence="6">
    <location>
        <begin position="223"/>
        <end position="340"/>
    </location>
</feature>
<dbReference type="InterPro" id="IPR013087">
    <property type="entry name" value="Znf_C2H2_type"/>
</dbReference>
<protein>
    <recommendedName>
        <fullName evidence="7">C2H2-type domain-containing protein</fullName>
    </recommendedName>
</protein>
<keyword evidence="3 5" id="KW-0863">Zinc-finger</keyword>
<dbReference type="GO" id="GO:0000977">
    <property type="term" value="F:RNA polymerase II transcription regulatory region sequence-specific DNA binding"/>
    <property type="evidence" value="ECO:0007669"/>
    <property type="project" value="TreeGrafter"/>
</dbReference>
<name>A0A4R0RKY8_9APHY</name>
<feature type="compositionally biased region" description="Polar residues" evidence="6">
    <location>
        <begin position="588"/>
        <end position="597"/>
    </location>
</feature>
<organism evidence="8 9">
    <name type="scientific">Steccherinum ochraceum</name>
    <dbReference type="NCBI Taxonomy" id="92696"/>
    <lineage>
        <taxon>Eukaryota</taxon>
        <taxon>Fungi</taxon>
        <taxon>Dikarya</taxon>
        <taxon>Basidiomycota</taxon>
        <taxon>Agaricomycotina</taxon>
        <taxon>Agaricomycetes</taxon>
        <taxon>Polyporales</taxon>
        <taxon>Steccherinaceae</taxon>
        <taxon>Steccherinum</taxon>
    </lineage>
</organism>
<feature type="compositionally biased region" description="Basic and acidic residues" evidence="6">
    <location>
        <begin position="560"/>
        <end position="580"/>
    </location>
</feature>
<feature type="compositionally biased region" description="Low complexity" evidence="6">
    <location>
        <begin position="599"/>
        <end position="624"/>
    </location>
</feature>
<dbReference type="Proteomes" id="UP000292702">
    <property type="component" value="Unassembled WGS sequence"/>
</dbReference>
<feature type="compositionally biased region" description="Polar residues" evidence="6">
    <location>
        <begin position="539"/>
        <end position="552"/>
    </location>
</feature>
<evidence type="ECO:0000256" key="5">
    <source>
        <dbReference type="PROSITE-ProRule" id="PRU00042"/>
    </source>
</evidence>
<comment type="caution">
    <text evidence="8">The sequence shown here is derived from an EMBL/GenBank/DDBJ whole genome shotgun (WGS) entry which is preliminary data.</text>
</comment>
<dbReference type="SMART" id="SM00355">
    <property type="entry name" value="ZnF_C2H2"/>
    <property type="match status" value="6"/>
</dbReference>
<keyword evidence="4" id="KW-0862">Zinc</keyword>
<reference evidence="8 9" key="1">
    <citation type="submission" date="2018-11" db="EMBL/GenBank/DDBJ databases">
        <title>Genome assembly of Steccherinum ochraceum LE-BIN_3174, the white-rot fungus of the Steccherinaceae family (The Residual Polyporoid clade, Polyporales, Basidiomycota).</title>
        <authorList>
            <person name="Fedorova T.V."/>
            <person name="Glazunova O.A."/>
            <person name="Landesman E.O."/>
            <person name="Moiseenko K.V."/>
            <person name="Psurtseva N.V."/>
            <person name="Savinova O.S."/>
            <person name="Shakhova N.V."/>
            <person name="Tyazhelova T.V."/>
            <person name="Vasina D.V."/>
        </authorList>
    </citation>
    <scope>NUCLEOTIDE SEQUENCE [LARGE SCALE GENOMIC DNA]</scope>
    <source>
        <strain evidence="8 9">LE-BIN_3174</strain>
    </source>
</reference>
<dbReference type="Gene3D" id="3.30.160.60">
    <property type="entry name" value="Classic Zinc Finger"/>
    <property type="match status" value="2"/>
</dbReference>
<dbReference type="GO" id="GO:0008270">
    <property type="term" value="F:zinc ion binding"/>
    <property type="evidence" value="ECO:0007669"/>
    <property type="project" value="UniProtKB-KW"/>
</dbReference>
<feature type="region of interest" description="Disordered" evidence="6">
    <location>
        <begin position="505"/>
        <end position="627"/>
    </location>
</feature>
<keyword evidence="2" id="KW-0677">Repeat</keyword>
<feature type="compositionally biased region" description="Low complexity" evidence="6">
    <location>
        <begin position="258"/>
        <end position="286"/>
    </location>
</feature>
<feature type="region of interest" description="Disordered" evidence="6">
    <location>
        <begin position="411"/>
        <end position="467"/>
    </location>
</feature>
<evidence type="ECO:0000313" key="9">
    <source>
        <dbReference type="Proteomes" id="UP000292702"/>
    </source>
</evidence>
<gene>
    <name evidence="8" type="ORF">EIP91_002233</name>
</gene>
<evidence type="ECO:0000313" key="8">
    <source>
        <dbReference type="EMBL" id="TCD65749.1"/>
    </source>
</evidence>
<dbReference type="AlphaFoldDB" id="A0A4R0RKY8"/>
<evidence type="ECO:0000256" key="6">
    <source>
        <dbReference type="SAM" id="MobiDB-lite"/>
    </source>
</evidence>
<dbReference type="PROSITE" id="PS00028">
    <property type="entry name" value="ZINC_FINGER_C2H2_1"/>
    <property type="match status" value="4"/>
</dbReference>
<feature type="compositionally biased region" description="Basic and acidic residues" evidence="6">
    <location>
        <begin position="295"/>
        <end position="309"/>
    </location>
</feature>
<dbReference type="Pfam" id="PF12874">
    <property type="entry name" value="zf-met"/>
    <property type="match status" value="2"/>
</dbReference>
<evidence type="ECO:0000256" key="3">
    <source>
        <dbReference type="ARBA" id="ARBA00022771"/>
    </source>
</evidence>
<dbReference type="OrthoDB" id="2802255at2759"/>
<sequence>MRPSSLAGYALRFSGPTRRESSTEKQPICLVVIVSCPFCHLGFRNQQSSRQHQEVAHGAKLCVSCDIPIIPEELSAHWRDSEKHPTCCGCGDGFETDVTYENHFQLVHKSLWCDVCRLPFANQAALEQHYLFAPEHPSCTKCSKGFKQQAGLIAHNTLVHQHAPPQPSTSAVVSERYRCELCKREFRLALSLAAHYHDSPAHPTCQLCNIGFKDGSSFEQHVLATHPPEPAPASPDAVVHALSTPTPAPIPVLDDTRSSSGESVEPEVSPTVKPTVVVSPSTPRSTGAQESYSPRSDELELQQTRHDDPVNPSPRAVSEPSLSFYATGRNDRPTLSLGTSGISPVSPALAEEGSIVTQGGDPFSAISGQALSYASAHRSSLSTPELIRSPTLSESSVSQSEVDVAGMNVVANSTTSRTGSRRSTASASVHSLREITETNAPNSRSSSRSRTESSHAPSRLSTPVSHYEIVVSPATDIAARRRERDIYSRSTSRMSTYSPVPPIPSIGYTWQAPPPPAIPGPADSQSRAREEEEYLGITQAASRTSRPSSRFGVSSAPADAVRESHRLGDVRSESRLDDAVPTRPGTRLSRTSNSHLKQSQHSVLPSPPSSSSAHRPSSRVSRASLSQGQTIIQSSTLIYAWS</sequence>
<keyword evidence="9" id="KW-1185">Reference proteome</keyword>
<dbReference type="EMBL" id="RWJN01000165">
    <property type="protein sequence ID" value="TCD65749.1"/>
    <property type="molecule type" value="Genomic_DNA"/>
</dbReference>
<dbReference type="GO" id="GO:0000981">
    <property type="term" value="F:DNA-binding transcription factor activity, RNA polymerase II-specific"/>
    <property type="evidence" value="ECO:0007669"/>
    <property type="project" value="TreeGrafter"/>
</dbReference>
<feature type="domain" description="C2H2-type" evidence="7">
    <location>
        <begin position="137"/>
        <end position="165"/>
    </location>
</feature>
<proteinExistence type="predicted"/>
<feature type="compositionally biased region" description="Low complexity" evidence="6">
    <location>
        <begin position="411"/>
        <end position="428"/>
    </location>
</feature>
<feature type="compositionally biased region" description="Polar residues" evidence="6">
    <location>
        <begin position="455"/>
        <end position="464"/>
    </location>
</feature>